<dbReference type="AlphaFoldDB" id="A0A2N6QSN7"/>
<dbReference type="CDD" id="cd00093">
    <property type="entry name" value="HTH_XRE"/>
    <property type="match status" value="1"/>
</dbReference>
<dbReference type="Proteomes" id="UP000235564">
    <property type="component" value="Unassembled WGS sequence"/>
</dbReference>
<dbReference type="InterPro" id="IPR010982">
    <property type="entry name" value="Lambda_DNA-bd_dom_sf"/>
</dbReference>
<dbReference type="OrthoDB" id="8690238at2"/>
<dbReference type="GO" id="GO:0003677">
    <property type="term" value="F:DNA binding"/>
    <property type="evidence" value="ECO:0007669"/>
    <property type="project" value="InterPro"/>
</dbReference>
<dbReference type="EMBL" id="PNGJ01000002">
    <property type="protein sequence ID" value="PMC24975.1"/>
    <property type="molecule type" value="Genomic_DNA"/>
</dbReference>
<dbReference type="RefSeq" id="WP_102696746.1">
    <property type="nucleotide sequence ID" value="NZ_PNGJ01000002.1"/>
</dbReference>
<sequence length="105" mass="12073">MTKFTKANWMTRALQEKLNVVGEQFRLARLRRDLTMDQVAQRAQCSRLTLSHLEKGEPSVSLGVVMRVLNALQLEDDILHLAKDDELGRMLQDLGIKNKKRASKR</sequence>
<evidence type="ECO:0000259" key="1">
    <source>
        <dbReference type="PROSITE" id="PS50943"/>
    </source>
</evidence>
<accession>A0A2N6QSN7</accession>
<dbReference type="SUPFAM" id="SSF47413">
    <property type="entry name" value="lambda repressor-like DNA-binding domains"/>
    <property type="match status" value="1"/>
</dbReference>
<dbReference type="Gene3D" id="1.10.260.40">
    <property type="entry name" value="lambda repressor-like DNA-binding domains"/>
    <property type="match status" value="1"/>
</dbReference>
<evidence type="ECO:0000313" key="3">
    <source>
        <dbReference type="Proteomes" id="UP000235564"/>
    </source>
</evidence>
<dbReference type="InterPro" id="IPR001387">
    <property type="entry name" value="Cro/C1-type_HTH"/>
</dbReference>
<reference evidence="2 3" key="1">
    <citation type="submission" date="2017-09" db="EMBL/GenBank/DDBJ databases">
        <title>Bacterial strain isolated from the female urinary microbiota.</title>
        <authorList>
            <person name="Thomas-White K."/>
            <person name="Kumar N."/>
            <person name="Forster S."/>
            <person name="Putonti C."/>
            <person name="Lawley T."/>
            <person name="Wolfe A.J."/>
        </authorList>
    </citation>
    <scope>NUCLEOTIDE SEQUENCE [LARGE SCALE GENOMIC DNA]</scope>
    <source>
        <strain evidence="2 3">UMB0536</strain>
    </source>
</reference>
<dbReference type="Pfam" id="PF13560">
    <property type="entry name" value="HTH_31"/>
    <property type="match status" value="1"/>
</dbReference>
<comment type="caution">
    <text evidence="2">The sequence shown here is derived from an EMBL/GenBank/DDBJ whole genome shotgun (WGS) entry which is preliminary data.</text>
</comment>
<proteinExistence type="predicted"/>
<protein>
    <submittedName>
        <fullName evidence="2">Transcriptional regulator</fullName>
    </submittedName>
</protein>
<dbReference type="PROSITE" id="PS50943">
    <property type="entry name" value="HTH_CROC1"/>
    <property type="match status" value="1"/>
</dbReference>
<name>A0A2N6QSN7_9BACT</name>
<organism evidence="2 3">
    <name type="scientific">Hoylesella buccalis</name>
    <dbReference type="NCBI Taxonomy" id="28127"/>
    <lineage>
        <taxon>Bacteria</taxon>
        <taxon>Pseudomonadati</taxon>
        <taxon>Bacteroidota</taxon>
        <taxon>Bacteroidia</taxon>
        <taxon>Bacteroidales</taxon>
        <taxon>Prevotellaceae</taxon>
        <taxon>Hoylesella</taxon>
    </lineage>
</organism>
<gene>
    <name evidence="2" type="ORF">CJ231_03475</name>
</gene>
<feature type="domain" description="HTH cro/C1-type" evidence="1">
    <location>
        <begin position="25"/>
        <end position="79"/>
    </location>
</feature>
<dbReference type="SMART" id="SM00530">
    <property type="entry name" value="HTH_XRE"/>
    <property type="match status" value="1"/>
</dbReference>
<evidence type="ECO:0000313" key="2">
    <source>
        <dbReference type="EMBL" id="PMC24975.1"/>
    </source>
</evidence>